<dbReference type="EMBL" id="NTFH01000017">
    <property type="protein sequence ID" value="PHQ13689.1"/>
    <property type="molecule type" value="Genomic_DNA"/>
</dbReference>
<proteinExistence type="predicted"/>
<sequence length="229" mass="26526">MAISFYEKGELTSGFHGWRVVATIRGKRYQKYFSLKRPNNRITQELWYQYQETRAKYYEARYMARSAALQYLDFIGKDHPSTLPCRGVGFQGITLGIGSGKSAAQETCYFSVNKRGAANKFYIDERASLSQAWEHAVKHWGEVFNIRPKDVAKKLEQVPSPDQFKSLRKQLNNHEGCDYQASVLHHVYAEQRSQLEKHKAKATTRGKLNEDDLLAMYANLERQVSEFRN</sequence>
<comment type="caution">
    <text evidence="1">The sequence shown here is derived from an EMBL/GenBank/DDBJ whole genome shotgun (WGS) entry which is preliminary data.</text>
</comment>
<keyword evidence="2" id="KW-1185">Reference proteome</keyword>
<dbReference type="AlphaFoldDB" id="A0A2G1UGY5"/>
<dbReference type="Proteomes" id="UP000231409">
    <property type="component" value="Unassembled WGS sequence"/>
</dbReference>
<evidence type="ECO:0000313" key="1">
    <source>
        <dbReference type="EMBL" id="PHQ13689.1"/>
    </source>
</evidence>
<gene>
    <name evidence="1" type="ORF">CLH61_17185</name>
</gene>
<accession>A0A2G1UGY5</accession>
<protein>
    <submittedName>
        <fullName evidence="1">Uncharacterized protein</fullName>
    </submittedName>
</protein>
<reference evidence="1 2" key="1">
    <citation type="submission" date="2017-09" db="EMBL/GenBank/DDBJ databases">
        <title>The draft genome sequences of Marinobacter sp. PWS21.</title>
        <authorList>
            <person name="Cao J."/>
        </authorList>
    </citation>
    <scope>NUCLEOTIDE SEQUENCE [LARGE SCALE GENOMIC DNA]</scope>
    <source>
        <strain evidence="1 2">PWS21</strain>
    </source>
</reference>
<evidence type="ECO:0000313" key="2">
    <source>
        <dbReference type="Proteomes" id="UP000231409"/>
    </source>
</evidence>
<organism evidence="1 2">
    <name type="scientific">Marinobacter profundi</name>
    <dbReference type="NCBI Taxonomy" id="2666256"/>
    <lineage>
        <taxon>Bacteria</taxon>
        <taxon>Pseudomonadati</taxon>
        <taxon>Pseudomonadota</taxon>
        <taxon>Gammaproteobacteria</taxon>
        <taxon>Pseudomonadales</taxon>
        <taxon>Marinobacteraceae</taxon>
        <taxon>Marinobacter</taxon>
    </lineage>
</organism>
<name>A0A2G1UGY5_9GAMM</name>
<dbReference type="RefSeq" id="WP_099615980.1">
    <property type="nucleotide sequence ID" value="NZ_KZ319378.1"/>
</dbReference>